<accession>A0AAN9BCQ8</accession>
<evidence type="ECO:0000256" key="5">
    <source>
        <dbReference type="ARBA" id="ARBA00022824"/>
    </source>
</evidence>
<protein>
    <recommendedName>
        <fullName evidence="10">Alpha-1,3/1,6-mannosyltransferase ALG2</fullName>
        <ecNumber evidence="10">2.4.1.132</ecNumber>
        <ecNumber evidence="10">2.4.1.257</ecNumber>
    </recommendedName>
    <alternativeName>
        <fullName evidence="10">GDP-Man:Man(1)GlcNAc(2)-PP-Dol alpha-1,3-mannosyltransferase</fullName>
    </alternativeName>
</protein>
<keyword evidence="2 10" id="KW-0328">Glycosyltransferase</keyword>
<proteinExistence type="inferred from homology"/>
<reference evidence="13 14" key="1">
    <citation type="submission" date="2024-02" db="EMBL/GenBank/DDBJ databases">
        <title>Chromosome-scale genome assembly of the rough periwinkle Littorina saxatilis.</title>
        <authorList>
            <person name="De Jode A."/>
            <person name="Faria R."/>
            <person name="Formenti G."/>
            <person name="Sims Y."/>
            <person name="Smith T.P."/>
            <person name="Tracey A."/>
            <person name="Wood J.M.D."/>
            <person name="Zagrodzka Z.B."/>
            <person name="Johannesson K."/>
            <person name="Butlin R.K."/>
            <person name="Leder E.H."/>
        </authorList>
    </citation>
    <scope>NUCLEOTIDE SEQUENCE [LARGE SCALE GENOMIC DNA]</scope>
    <source>
        <strain evidence="13">Snail1</strain>
        <tissue evidence="13">Muscle</tissue>
    </source>
</reference>
<evidence type="ECO:0000256" key="8">
    <source>
        <dbReference type="ARBA" id="ARBA00045103"/>
    </source>
</evidence>
<dbReference type="Gene3D" id="3.40.50.2000">
    <property type="entry name" value="Glycogen Phosphorylase B"/>
    <property type="match status" value="2"/>
</dbReference>
<evidence type="ECO:0000256" key="2">
    <source>
        <dbReference type="ARBA" id="ARBA00022676"/>
    </source>
</evidence>
<comment type="subcellular location">
    <subcellularLocation>
        <location evidence="10">Endoplasmic reticulum membrane</location>
        <topology evidence="10">Single-pass membrane protein</topology>
    </subcellularLocation>
</comment>
<dbReference type="InterPro" id="IPR027054">
    <property type="entry name" value="ALG2"/>
</dbReference>
<comment type="pathway">
    <text evidence="1 10">Protein modification; protein glycosylation.</text>
</comment>
<evidence type="ECO:0000259" key="12">
    <source>
        <dbReference type="Pfam" id="PF13439"/>
    </source>
</evidence>
<comment type="similarity">
    <text evidence="10">Belongs to the glycosyltransferase group 1 family.</text>
</comment>
<evidence type="ECO:0000256" key="4">
    <source>
        <dbReference type="ARBA" id="ARBA00022692"/>
    </source>
</evidence>
<evidence type="ECO:0000256" key="6">
    <source>
        <dbReference type="ARBA" id="ARBA00022989"/>
    </source>
</evidence>
<keyword evidence="7" id="KW-0472">Membrane</keyword>
<comment type="function">
    <text evidence="10">Mannosylates Man(2)GlcNAc(2)-dolichol diphosphate and Man(1)GlcNAc(2)-dolichol diphosphate to form Man(3)GlcNAc(2)-dolichol diphosphate.</text>
</comment>
<dbReference type="InterPro" id="IPR028098">
    <property type="entry name" value="Glyco_trans_4-like_N"/>
</dbReference>
<name>A0AAN9BCQ8_9CAEN</name>
<dbReference type="CDD" id="cd03805">
    <property type="entry name" value="GT4_ALG2-like"/>
    <property type="match status" value="1"/>
</dbReference>
<keyword evidence="14" id="KW-1185">Reference proteome</keyword>
<dbReference type="GO" id="GO:0102704">
    <property type="term" value="F:GDP-Man:Man(2)GlcNAc(2)-PP-Dol alpha-1,6-mannosyltransferase activity"/>
    <property type="evidence" value="ECO:0007669"/>
    <property type="project" value="UniProtKB-UniRule"/>
</dbReference>
<evidence type="ECO:0000313" key="14">
    <source>
        <dbReference type="Proteomes" id="UP001374579"/>
    </source>
</evidence>
<dbReference type="InterPro" id="IPR001296">
    <property type="entry name" value="Glyco_trans_1"/>
</dbReference>
<dbReference type="Proteomes" id="UP001374579">
    <property type="component" value="Unassembled WGS sequence"/>
</dbReference>
<evidence type="ECO:0000256" key="10">
    <source>
        <dbReference type="RuleBase" id="RU367136"/>
    </source>
</evidence>
<evidence type="ECO:0000256" key="7">
    <source>
        <dbReference type="ARBA" id="ARBA00023136"/>
    </source>
</evidence>
<comment type="catalytic activity">
    <reaction evidence="8 10">
        <text>a beta-D-Man-(1-&gt;4)-beta-D-GlcNAc-(1-&gt;4)-alpha-D-GlcNAc-diphospho-di-trans,poly-cis-dolichol + GDP-alpha-D-mannose = an alpha-D-Man-(1-&gt;3)-beta-D-Man-(1-&gt;4)-beta-D-GlcNAc-(1-&gt;4)-alpha-D-GlcNAc-diphospho-di-trans,poly-cis-dolichol + GDP + H(+)</text>
        <dbReference type="Rhea" id="RHEA:29515"/>
        <dbReference type="Rhea" id="RHEA-COMP:19511"/>
        <dbReference type="Rhea" id="RHEA-COMP:19513"/>
        <dbReference type="ChEBI" id="CHEBI:15378"/>
        <dbReference type="ChEBI" id="CHEBI:57527"/>
        <dbReference type="ChEBI" id="CHEBI:58189"/>
        <dbReference type="ChEBI" id="CHEBI:58472"/>
        <dbReference type="ChEBI" id="CHEBI:132510"/>
        <dbReference type="EC" id="2.4.1.132"/>
    </reaction>
    <physiologicalReaction direction="left-to-right" evidence="8 10">
        <dbReference type="Rhea" id="RHEA:29516"/>
    </physiologicalReaction>
</comment>
<evidence type="ECO:0000259" key="11">
    <source>
        <dbReference type="Pfam" id="PF00534"/>
    </source>
</evidence>
<keyword evidence="6" id="KW-1133">Transmembrane helix</keyword>
<dbReference type="EMBL" id="JBAMIC010000011">
    <property type="protein sequence ID" value="KAK7101080.1"/>
    <property type="molecule type" value="Genomic_DNA"/>
</dbReference>
<dbReference type="FunFam" id="3.40.50.2000:FF:000210">
    <property type="entry name" value="Alpha-1,3/1,6-mannosyltransferase ALG2"/>
    <property type="match status" value="1"/>
</dbReference>
<feature type="domain" description="Glycosyltransferase subfamily 4-like N-terminal" evidence="12">
    <location>
        <begin position="13"/>
        <end position="171"/>
    </location>
</feature>
<dbReference type="SUPFAM" id="SSF53756">
    <property type="entry name" value="UDP-Glycosyltransferase/glycogen phosphorylase"/>
    <property type="match status" value="1"/>
</dbReference>
<evidence type="ECO:0000313" key="13">
    <source>
        <dbReference type="EMBL" id="KAK7101080.1"/>
    </source>
</evidence>
<dbReference type="Pfam" id="PF13439">
    <property type="entry name" value="Glyco_transf_4"/>
    <property type="match status" value="1"/>
</dbReference>
<evidence type="ECO:0000256" key="9">
    <source>
        <dbReference type="ARBA" id="ARBA00045104"/>
    </source>
</evidence>
<evidence type="ECO:0000256" key="1">
    <source>
        <dbReference type="ARBA" id="ARBA00004922"/>
    </source>
</evidence>
<keyword evidence="5" id="KW-0256">Endoplasmic reticulum</keyword>
<gene>
    <name evidence="13" type="ORF">V1264_023925</name>
</gene>
<feature type="domain" description="Glycosyl transferase family 1" evidence="11">
    <location>
        <begin position="205"/>
        <end position="373"/>
    </location>
</feature>
<dbReference type="PANTHER" id="PTHR45918:SF1">
    <property type="entry name" value="ALPHA-1,3_1,6-MANNOSYLTRANSFERASE ALG2"/>
    <property type="match status" value="1"/>
</dbReference>
<dbReference type="FunFam" id="3.40.50.2000:FF:000085">
    <property type="entry name" value="alpha-1,3/1,6-mannosyltransferase ALG2"/>
    <property type="match status" value="1"/>
</dbReference>
<comment type="caution">
    <text evidence="13">The sequence shown here is derived from an EMBL/GenBank/DDBJ whole genome shotgun (WGS) entry which is preliminary data.</text>
</comment>
<dbReference type="AlphaFoldDB" id="A0AAN9BCQ8"/>
<dbReference type="GO" id="GO:0005789">
    <property type="term" value="C:endoplasmic reticulum membrane"/>
    <property type="evidence" value="ECO:0007669"/>
    <property type="project" value="UniProtKB-SubCell"/>
</dbReference>
<comment type="catalytic activity">
    <reaction evidence="9 10">
        <text>an alpha-D-Man-(1-&gt;3)-beta-D-Man-(1-&gt;4)-beta-D-GlcNAc-(1-&gt;4)-alpha-D-GlcNAc-diphospho-di-trans,poly-cis-dolichol + GDP-alpha-D-mannose = an alpha-D-Man-(1-&gt;3)-[alpha-D-Man-(1-&gt;6)]-beta-D-Man-(1-&gt;4)-beta-D-GlcNAc-(1-&gt;4)-alpha-D-GlcNAc-diphospho-di-trans,poly-cis-dolichol + GDP + H(+)</text>
        <dbReference type="Rhea" id="RHEA:29519"/>
        <dbReference type="Rhea" id="RHEA-COMP:19513"/>
        <dbReference type="Rhea" id="RHEA-COMP:19515"/>
        <dbReference type="ChEBI" id="CHEBI:15378"/>
        <dbReference type="ChEBI" id="CHEBI:57527"/>
        <dbReference type="ChEBI" id="CHEBI:58189"/>
        <dbReference type="ChEBI" id="CHEBI:132510"/>
        <dbReference type="ChEBI" id="CHEBI:132511"/>
        <dbReference type="EC" id="2.4.1.257"/>
    </reaction>
    <physiologicalReaction direction="left-to-right" evidence="9 10">
        <dbReference type="Rhea" id="RHEA:29520"/>
    </physiologicalReaction>
</comment>
<dbReference type="EC" id="2.4.1.132" evidence="10"/>
<dbReference type="GO" id="GO:0004378">
    <property type="term" value="F:GDP-Man:Man(1)GlcNAc(2)-PP-Dol alpha-1,3-mannosyltransferase activity"/>
    <property type="evidence" value="ECO:0007669"/>
    <property type="project" value="UniProtKB-UniRule"/>
</dbReference>
<organism evidence="13 14">
    <name type="scientific">Littorina saxatilis</name>
    <dbReference type="NCBI Taxonomy" id="31220"/>
    <lineage>
        <taxon>Eukaryota</taxon>
        <taxon>Metazoa</taxon>
        <taxon>Spiralia</taxon>
        <taxon>Lophotrochozoa</taxon>
        <taxon>Mollusca</taxon>
        <taxon>Gastropoda</taxon>
        <taxon>Caenogastropoda</taxon>
        <taxon>Littorinimorpha</taxon>
        <taxon>Littorinoidea</taxon>
        <taxon>Littorinidae</taxon>
        <taxon>Littorina</taxon>
    </lineage>
</organism>
<sequence length="398" mass="44881">MVKVVFVHPDLGIGGAERAVIDAALALKSRGHSVQFLTAHHDPSHCFQETRDGTVEVAAVGDWLPRSILGRCQALCAYIRMIYVAFYLVFFSGLQYDLIFCDQISACIPVLRWSGRKIIFYCHFPDLLLTARTTPLKRLYRKPLDWLEEKTTGMADCVLVNSKFTAGIFHETFTSLQHLTPQVLYPIPDFSAFQKPIEPASDDLVPSTEKLIFLSINRYERKKNLSLAVRAFGLLQAETQVGHLVMAGGYDDRVKENVEHYQELKNLVSQLDLDKHITFHRSFTDAQKLSLLQASTCLLYTPDREHFGIVPIEAMYMERPVIAVASGGPLETVADKETGFLCKPKPEEFADAMKKFVKDPLLAKKMGEKGKKRVQAMFSFEQFTEKLDGIVKGLLVES</sequence>
<dbReference type="EC" id="2.4.1.257" evidence="10"/>
<evidence type="ECO:0000256" key="3">
    <source>
        <dbReference type="ARBA" id="ARBA00022679"/>
    </source>
</evidence>
<dbReference type="Pfam" id="PF00534">
    <property type="entry name" value="Glycos_transf_1"/>
    <property type="match status" value="1"/>
</dbReference>
<keyword evidence="3 10" id="KW-0808">Transferase</keyword>
<keyword evidence="4" id="KW-0812">Transmembrane</keyword>
<dbReference type="PANTHER" id="PTHR45918">
    <property type="entry name" value="ALPHA-1,3/1,6-MANNOSYLTRANSFERASE ALG2"/>
    <property type="match status" value="1"/>
</dbReference>